<dbReference type="InterPro" id="IPR009080">
    <property type="entry name" value="tRNAsynth_Ia_anticodon-bd"/>
</dbReference>
<dbReference type="CDD" id="cd00672">
    <property type="entry name" value="CysRS_core"/>
    <property type="match status" value="1"/>
</dbReference>
<feature type="domain" description="tRNA synthetases class I catalytic" evidence="16">
    <location>
        <begin position="38"/>
        <end position="454"/>
    </location>
</feature>
<dbReference type="Gene3D" id="1.20.120.1910">
    <property type="entry name" value="Cysteine-tRNA ligase, C-terminal anti-codon recognition domain"/>
    <property type="match status" value="1"/>
</dbReference>
<comment type="cofactor">
    <cofactor evidence="1">
        <name>Zn(2+)</name>
        <dbReference type="ChEBI" id="CHEBI:29105"/>
    </cofactor>
</comment>
<dbReference type="HAMAP" id="MF_00041">
    <property type="entry name" value="Cys_tRNA_synth"/>
    <property type="match status" value="1"/>
</dbReference>
<keyword evidence="5" id="KW-0963">Cytoplasm</keyword>
<evidence type="ECO:0000313" key="18">
    <source>
        <dbReference type="EMBL" id="KEQ96448.1"/>
    </source>
</evidence>
<dbReference type="GO" id="GO:0005737">
    <property type="term" value="C:cytoplasm"/>
    <property type="evidence" value="ECO:0007669"/>
    <property type="project" value="UniProtKB-SubCell"/>
</dbReference>
<evidence type="ECO:0000256" key="6">
    <source>
        <dbReference type="ARBA" id="ARBA00022598"/>
    </source>
</evidence>
<dbReference type="InterPro" id="IPR024909">
    <property type="entry name" value="Cys-tRNA/MSH_ligase"/>
</dbReference>
<keyword evidence="12" id="KW-0030">Aminoacyl-tRNA synthetase</keyword>
<dbReference type="PRINTS" id="PR00983">
    <property type="entry name" value="TRNASYNTHCYS"/>
</dbReference>
<protein>
    <recommendedName>
        <fullName evidence="4">cysteine--tRNA ligase</fullName>
        <ecNumber evidence="4">6.1.1.16</ecNumber>
    </recommendedName>
    <alternativeName>
        <fullName evidence="13">Cysteinyl-tRNA synthetase</fullName>
    </alternativeName>
</protein>
<organism evidence="18 19">
    <name type="scientific">Aureobasidium subglaciale (strain EXF-2481)</name>
    <name type="common">Aureobasidium pullulans var. subglaciale</name>
    <dbReference type="NCBI Taxonomy" id="1043005"/>
    <lineage>
        <taxon>Eukaryota</taxon>
        <taxon>Fungi</taxon>
        <taxon>Dikarya</taxon>
        <taxon>Ascomycota</taxon>
        <taxon>Pezizomycotina</taxon>
        <taxon>Dothideomycetes</taxon>
        <taxon>Dothideomycetidae</taxon>
        <taxon>Dothideales</taxon>
        <taxon>Saccotheciaceae</taxon>
        <taxon>Aureobasidium</taxon>
    </lineage>
</organism>
<dbReference type="SUPFAM" id="SSF47323">
    <property type="entry name" value="Anticodon-binding domain of a subclass of class I aminoacyl-tRNA synthetases"/>
    <property type="match status" value="1"/>
</dbReference>
<dbReference type="InterPro" id="IPR014729">
    <property type="entry name" value="Rossmann-like_a/b/a_fold"/>
</dbReference>
<dbReference type="InterPro" id="IPR015273">
    <property type="entry name" value="Cys-tRNA-synt_Ia_DALR"/>
</dbReference>
<dbReference type="EC" id="6.1.1.16" evidence="4"/>
<evidence type="ECO:0000256" key="7">
    <source>
        <dbReference type="ARBA" id="ARBA00022723"/>
    </source>
</evidence>
<evidence type="ECO:0000256" key="4">
    <source>
        <dbReference type="ARBA" id="ARBA00012832"/>
    </source>
</evidence>
<reference evidence="18 19" key="1">
    <citation type="journal article" date="2014" name="BMC Genomics">
        <title>Genome sequencing of four Aureobasidium pullulans varieties: biotechnological potential, stress tolerance, and description of new species.</title>
        <authorList>
            <person name="Gostin Ar C."/>
            <person name="Ohm R.A."/>
            <person name="Kogej T."/>
            <person name="Sonjak S."/>
            <person name="Turk M."/>
            <person name="Zajc J."/>
            <person name="Zalar P."/>
            <person name="Grube M."/>
            <person name="Sun H."/>
            <person name="Han J."/>
            <person name="Sharma A."/>
            <person name="Chiniquy J."/>
            <person name="Ngan C.Y."/>
            <person name="Lipzen A."/>
            <person name="Barry K."/>
            <person name="Grigoriev I.V."/>
            <person name="Gunde-Cimerman N."/>
        </authorList>
    </citation>
    <scope>NUCLEOTIDE SEQUENCE [LARGE SCALE GENOMIC DNA]</scope>
    <source>
        <strain evidence="18 19">EXF-2481</strain>
    </source>
</reference>
<feature type="region of interest" description="Disordered" evidence="15">
    <location>
        <begin position="735"/>
        <end position="757"/>
    </location>
</feature>
<evidence type="ECO:0000256" key="11">
    <source>
        <dbReference type="ARBA" id="ARBA00022917"/>
    </source>
</evidence>
<feature type="domain" description="Cysteinyl-tRNA synthetase class Ia DALR" evidence="17">
    <location>
        <begin position="504"/>
        <end position="553"/>
    </location>
</feature>
<dbReference type="GO" id="GO:0006423">
    <property type="term" value="P:cysteinyl-tRNA aminoacylation"/>
    <property type="evidence" value="ECO:0007669"/>
    <property type="project" value="InterPro"/>
</dbReference>
<evidence type="ECO:0000256" key="8">
    <source>
        <dbReference type="ARBA" id="ARBA00022741"/>
    </source>
</evidence>
<evidence type="ECO:0000256" key="15">
    <source>
        <dbReference type="SAM" id="MobiDB-lite"/>
    </source>
</evidence>
<comment type="similarity">
    <text evidence="3">Belongs to the class-I aminoacyl-tRNA synthetase family.</text>
</comment>
<keyword evidence="9" id="KW-0862">Zinc</keyword>
<keyword evidence="14" id="KW-0175">Coiled coil</keyword>
<dbReference type="GeneID" id="25368152"/>
<keyword evidence="19" id="KW-1185">Reference proteome</keyword>
<keyword evidence="10" id="KW-0067">ATP-binding</keyword>
<sequence>MATRGLQPSSADGQLPKLKIYNSFTRTKDDFVPIDPAGKKVSWYTCGPTVYDDAHLGHARNFVTTDILRRIMKDYFGFDVNFVMNSTDIDDKIILRARQQYLLARFKKDHAQVDDNVRSMARAAFHHHIKKNITSIPTDTTPEKFDAAVKSAHGDYAADSALDPKLRMHLATASLAAKALQVTSASSEDFYTKTDDILLPYIDSLQGSDIDSNDHHIFLALTQKYEGRFFEDMTALNVLYPDTLTRVTEYVPQIVSFVEKIVNNGFAYATTDGSVYFDIDAFEKAGYQYPRLEPWSRNDKALQAEGEGSLSTSATKRGDNHFALWKASKAGEPSWPSPWGPGRPGWHIECSVMASEVIGKSMDIHSGGIDLRFPHHENEVAQSTAYFCNDGWVNYFMHTGHLRIQGMKMSKSLKNFTTIRAALASEWTPRTMRICFLLGPWQDGFEMTDDLFKATIAWESKMNNFFLKASDLVKDETDSSESSSSETEQQLQSLLSTAQTELDAALRDSFNTPAAMRILSDLVTEYNSVKGLSPAVVASLARWITQIVGMFGLDPENNLSDSKRIGWSGVDISASAKAYVYPASQLRDKVRVLARTGSLEHQTLEQLADDTDIPTCTDEASKPFATVSQQFKTDVKDLASKGASASDLLTLCDQLRDTHLWNLGIYLEDRDQSSAMVRPLDASLVAAREEREAIIAAKKKAKEAEAERVKALQEKAKIDPATMFKTKEFSEWDEAGVPTKDAEGKEVAKSRRKKLVKEWERQKKAHDEYLASQKA</sequence>
<dbReference type="FunCoup" id="A0A074YF50">
    <property type="interactions" value="938"/>
</dbReference>
<keyword evidence="8" id="KW-0547">Nucleotide-binding</keyword>
<dbReference type="GO" id="GO:0004817">
    <property type="term" value="F:cysteine-tRNA ligase activity"/>
    <property type="evidence" value="ECO:0007669"/>
    <property type="project" value="UniProtKB-EC"/>
</dbReference>
<evidence type="ECO:0000256" key="12">
    <source>
        <dbReference type="ARBA" id="ARBA00023146"/>
    </source>
</evidence>
<dbReference type="RefSeq" id="XP_013345015.1">
    <property type="nucleotide sequence ID" value="XM_013489561.1"/>
</dbReference>
<evidence type="ECO:0000256" key="14">
    <source>
        <dbReference type="SAM" id="Coils"/>
    </source>
</evidence>
<dbReference type="InterPro" id="IPR015803">
    <property type="entry name" value="Cys-tRNA-ligase"/>
</dbReference>
<evidence type="ECO:0000256" key="2">
    <source>
        <dbReference type="ARBA" id="ARBA00004496"/>
    </source>
</evidence>
<gene>
    <name evidence="18" type="ORF">AUEXF2481DRAFT_46635</name>
</gene>
<evidence type="ECO:0000313" key="19">
    <source>
        <dbReference type="Proteomes" id="UP000030641"/>
    </source>
</evidence>
<evidence type="ECO:0000259" key="17">
    <source>
        <dbReference type="Pfam" id="PF09190"/>
    </source>
</evidence>
<dbReference type="Proteomes" id="UP000030641">
    <property type="component" value="Unassembled WGS sequence"/>
</dbReference>
<dbReference type="GO" id="GO:0005524">
    <property type="term" value="F:ATP binding"/>
    <property type="evidence" value="ECO:0007669"/>
    <property type="project" value="UniProtKB-KW"/>
</dbReference>
<dbReference type="PANTHER" id="PTHR10890">
    <property type="entry name" value="CYSTEINYL-TRNA SYNTHETASE"/>
    <property type="match status" value="1"/>
</dbReference>
<evidence type="ECO:0000256" key="3">
    <source>
        <dbReference type="ARBA" id="ARBA00005594"/>
    </source>
</evidence>
<keyword evidence="7" id="KW-0479">Metal-binding</keyword>
<dbReference type="HOGENOM" id="CLU_013528_3_1_1"/>
<accession>A0A074YF50</accession>
<dbReference type="EMBL" id="KL584756">
    <property type="protein sequence ID" value="KEQ96448.1"/>
    <property type="molecule type" value="Genomic_DNA"/>
</dbReference>
<proteinExistence type="inferred from homology"/>
<dbReference type="OMA" id="FHNDMKS"/>
<dbReference type="Pfam" id="PF09190">
    <property type="entry name" value="DALR_2"/>
    <property type="match status" value="1"/>
</dbReference>
<comment type="subcellular location">
    <subcellularLocation>
        <location evidence="2">Cytoplasm</location>
    </subcellularLocation>
</comment>
<dbReference type="GO" id="GO:0046872">
    <property type="term" value="F:metal ion binding"/>
    <property type="evidence" value="ECO:0007669"/>
    <property type="project" value="UniProtKB-KW"/>
</dbReference>
<dbReference type="InParanoid" id="A0A074YF50"/>
<keyword evidence="11" id="KW-0648">Protein biosynthesis</keyword>
<dbReference type="Gene3D" id="3.40.50.620">
    <property type="entry name" value="HUPs"/>
    <property type="match status" value="2"/>
</dbReference>
<feature type="compositionally biased region" description="Basic and acidic residues" evidence="15">
    <location>
        <begin position="740"/>
        <end position="749"/>
    </location>
</feature>
<dbReference type="Pfam" id="PF01406">
    <property type="entry name" value="tRNA-synt_1e"/>
    <property type="match status" value="1"/>
</dbReference>
<dbReference type="PANTHER" id="PTHR10890:SF3">
    <property type="entry name" value="CYSTEINE--TRNA LIGASE, CYTOPLASMIC"/>
    <property type="match status" value="1"/>
</dbReference>
<dbReference type="STRING" id="1043005.A0A074YF50"/>
<evidence type="ECO:0000256" key="5">
    <source>
        <dbReference type="ARBA" id="ARBA00022490"/>
    </source>
</evidence>
<dbReference type="OrthoDB" id="438179at2759"/>
<dbReference type="NCBIfam" id="TIGR00435">
    <property type="entry name" value="cysS"/>
    <property type="match status" value="1"/>
</dbReference>
<evidence type="ECO:0000256" key="1">
    <source>
        <dbReference type="ARBA" id="ARBA00001947"/>
    </source>
</evidence>
<dbReference type="AlphaFoldDB" id="A0A074YF50"/>
<evidence type="ECO:0000259" key="16">
    <source>
        <dbReference type="Pfam" id="PF01406"/>
    </source>
</evidence>
<dbReference type="SUPFAM" id="SSF52374">
    <property type="entry name" value="Nucleotidylyl transferase"/>
    <property type="match status" value="1"/>
</dbReference>
<keyword evidence="6" id="KW-0436">Ligase</keyword>
<evidence type="ECO:0000256" key="13">
    <source>
        <dbReference type="ARBA" id="ARBA00031499"/>
    </source>
</evidence>
<feature type="coiled-coil region" evidence="14">
    <location>
        <begin position="684"/>
        <end position="715"/>
    </location>
</feature>
<name>A0A074YF50_AURSE</name>
<evidence type="ECO:0000256" key="9">
    <source>
        <dbReference type="ARBA" id="ARBA00022833"/>
    </source>
</evidence>
<dbReference type="InterPro" id="IPR032678">
    <property type="entry name" value="tRNA-synt_1_cat_dom"/>
</dbReference>
<evidence type="ECO:0000256" key="10">
    <source>
        <dbReference type="ARBA" id="ARBA00022840"/>
    </source>
</evidence>